<dbReference type="InterPro" id="IPR051130">
    <property type="entry name" value="Mito_struct-func_regulator"/>
</dbReference>
<dbReference type="InterPro" id="IPR004147">
    <property type="entry name" value="ABC1_dom"/>
</dbReference>
<evidence type="ECO:0000313" key="2">
    <source>
        <dbReference type="EMBL" id="CAL5224036.1"/>
    </source>
</evidence>
<comment type="caution">
    <text evidence="2">The sequence shown here is derived from an EMBL/GenBank/DDBJ whole genome shotgun (WGS) entry which is preliminary data.</text>
</comment>
<gene>
    <name evidence="2" type="primary">g6658</name>
    <name evidence="2" type="ORF">VP750_LOCUS5695</name>
</gene>
<keyword evidence="3" id="KW-1185">Reference proteome</keyword>
<reference evidence="2 3" key="1">
    <citation type="submission" date="2024-06" db="EMBL/GenBank/DDBJ databases">
        <authorList>
            <person name="Kraege A."/>
            <person name="Thomma B."/>
        </authorList>
    </citation>
    <scope>NUCLEOTIDE SEQUENCE [LARGE SCALE GENOMIC DNA]</scope>
</reference>
<sequence length="577" mass="63288">MCPNDPRTGAGRKRCLSLGKATATAVRRSVCLAAVSITLPGAWPVLEVLSVLPLLPAELQQGASSQHLSVPAVVRSAASSYSSIVIGFTVAKFLVCKLMPDAARTCRMWRQFLPIYLRCKWTAWRYQESRGCPSEVVEQKWAARHEKEGQAVHDMLLDLSGLYVKSAQILASKRDFMPEPWCRRLASMFDSMPPKPWAHVARALQKDLAVSSAGKLMLLHGQQPTMASLFESVNKQPMASASIAQVHAAQLSKEVLRDLGWRWPLGSDVVLKVQHDNMRCLMDSDVRNLGRLAAFVRDSMPFDAVPILEEMRDTVPKEFDFLREAKLMQVMAARAKAAGIHGVLIPEPLMALSSKGLLVMQRMEGVPVSRLLLQLQLNRLEARSRAALQAATISLIKHFGCMMLQYGLFQADPHPGNLLLQEDGTLVLLDFGQCKALTAERQAALARLVIAMDQGWPADVAQATKGMGLDFRAASGGPADPLTISTVASIIFDTRALPEALVSPLADNALIKTIPLEHFPRDLFMIGRSLMILRGLTHSQGMDVQAASLWRPYAEAALKLRDIAVVAKVNAGYDEGH</sequence>
<dbReference type="InterPro" id="IPR011009">
    <property type="entry name" value="Kinase-like_dom_sf"/>
</dbReference>
<dbReference type="SUPFAM" id="SSF56112">
    <property type="entry name" value="Protein kinase-like (PK-like)"/>
    <property type="match status" value="1"/>
</dbReference>
<evidence type="ECO:0000259" key="1">
    <source>
        <dbReference type="Pfam" id="PF03109"/>
    </source>
</evidence>
<feature type="domain" description="ABC1 atypical kinase-like" evidence="1">
    <location>
        <begin position="225"/>
        <end position="452"/>
    </location>
</feature>
<accession>A0ABP1FX51</accession>
<name>A0ABP1FX51_9CHLO</name>
<dbReference type="EMBL" id="CAXHTA020000010">
    <property type="protein sequence ID" value="CAL5224036.1"/>
    <property type="molecule type" value="Genomic_DNA"/>
</dbReference>
<proteinExistence type="predicted"/>
<dbReference type="PANTHER" id="PTHR43173:SF24">
    <property type="entry name" value="ABC1 ATYPICAL KINASE-LIKE DOMAIN-CONTAINING PROTEIN"/>
    <property type="match status" value="1"/>
</dbReference>
<evidence type="ECO:0000313" key="3">
    <source>
        <dbReference type="Proteomes" id="UP001497392"/>
    </source>
</evidence>
<dbReference type="Pfam" id="PF03109">
    <property type="entry name" value="ABC1"/>
    <property type="match status" value="1"/>
</dbReference>
<protein>
    <submittedName>
        <fullName evidence="2">G6658 protein</fullName>
    </submittedName>
</protein>
<dbReference type="PANTHER" id="PTHR43173">
    <property type="entry name" value="ABC1 FAMILY PROTEIN"/>
    <property type="match status" value="1"/>
</dbReference>
<dbReference type="Proteomes" id="UP001497392">
    <property type="component" value="Unassembled WGS sequence"/>
</dbReference>
<dbReference type="CDD" id="cd05121">
    <property type="entry name" value="ABC1_ADCK3-like"/>
    <property type="match status" value="1"/>
</dbReference>
<organism evidence="2 3">
    <name type="scientific">Coccomyxa viridis</name>
    <dbReference type="NCBI Taxonomy" id="1274662"/>
    <lineage>
        <taxon>Eukaryota</taxon>
        <taxon>Viridiplantae</taxon>
        <taxon>Chlorophyta</taxon>
        <taxon>core chlorophytes</taxon>
        <taxon>Trebouxiophyceae</taxon>
        <taxon>Trebouxiophyceae incertae sedis</taxon>
        <taxon>Coccomyxaceae</taxon>
        <taxon>Coccomyxa</taxon>
    </lineage>
</organism>
<dbReference type="Gene3D" id="1.10.510.10">
    <property type="entry name" value="Transferase(Phosphotransferase) domain 1"/>
    <property type="match status" value="1"/>
</dbReference>